<dbReference type="PROSITE" id="PS50950">
    <property type="entry name" value="ZF_THAP"/>
    <property type="match status" value="1"/>
</dbReference>
<name>A0A8W7PWJ5_ANOCL</name>
<dbReference type="Gene3D" id="3.30.160.60">
    <property type="entry name" value="Classic Zinc Finger"/>
    <property type="match status" value="1"/>
</dbReference>
<evidence type="ECO:0008006" key="11">
    <source>
        <dbReference type="Google" id="ProtNLM"/>
    </source>
</evidence>
<dbReference type="InterPro" id="IPR006612">
    <property type="entry name" value="THAP_Znf"/>
</dbReference>
<sequence>LLQLSNATARRNMTNCSCAVADCNNNRRNVRKRMLDIGFHTFPSDPVQRQRWVKFCQREPSWQPKSCDSMCSVHFKDTDYQMSHSPLIRLATNLRRLKPDVIPTIRKGRAIPVAARNKLAREARQKLEQELYSKDDQDVDIDEICKTKYKRSGNSSSVLSKVVYRLNKFPNICAFCYKTITDESVFVPFDSQNEELQCTIGQKFDEITGETMDRTERITLNHLLPDKVCTECLDVMVKFHQYQRQLQCLRKFSYGLARLLKGSRKPLETLYQEQGSYLARVLKNLNICPGPEEKVTLERLEAEVATYGRIKKYTLFVPKPMSMCSLLHQYAAAIQRTDPVNKNSNEQGVQMLHEVNIVEKPPVTTASTSQVAAAPAHRDDAQGSPPEKNARSGQRKAENEANHARLWRKTTASTSQVAAAPAHRDDGQGSPPEKKARSRPRKAENEANHARLCPYAAICKERFADEQSLQEHIANRHKFFHCNACGVKIKFYELYTKHIESHAIARALLLSHNKKATNQELECKNCGKTFQSEQILRRHETTHAGERNYVCGTCLGVFLTSEEFGKHKCPTVEMRVETAEDPFSDNVRVEPALKKKPDYKPDIQVVSTRAMQEYSSTEEMITEEEYLEEILEDDTDEKEIED</sequence>
<evidence type="ECO:0000259" key="8">
    <source>
        <dbReference type="PROSITE" id="PS50157"/>
    </source>
</evidence>
<evidence type="ECO:0000256" key="5">
    <source>
        <dbReference type="PROSITE-ProRule" id="PRU00042"/>
    </source>
</evidence>
<dbReference type="GO" id="GO:0003677">
    <property type="term" value="F:DNA binding"/>
    <property type="evidence" value="ECO:0007669"/>
    <property type="project" value="UniProtKB-UniRule"/>
</dbReference>
<feature type="domain" description="C2H2-type" evidence="8">
    <location>
        <begin position="521"/>
        <end position="548"/>
    </location>
</feature>
<dbReference type="SMART" id="SM00692">
    <property type="entry name" value="DM3"/>
    <property type="match status" value="1"/>
</dbReference>
<evidence type="ECO:0000256" key="4">
    <source>
        <dbReference type="ARBA" id="ARBA00023125"/>
    </source>
</evidence>
<evidence type="ECO:0000313" key="10">
    <source>
        <dbReference type="EnsemblMetazoa" id="ACOM038968-PA.1"/>
    </source>
</evidence>
<evidence type="ECO:0000259" key="9">
    <source>
        <dbReference type="PROSITE" id="PS50950"/>
    </source>
</evidence>
<dbReference type="PANTHER" id="PTHR46927:SF3">
    <property type="entry name" value="THAP-TYPE DOMAIN-CONTAINING PROTEIN"/>
    <property type="match status" value="1"/>
</dbReference>
<dbReference type="Proteomes" id="UP000075882">
    <property type="component" value="Unassembled WGS sequence"/>
</dbReference>
<dbReference type="Pfam" id="PF05485">
    <property type="entry name" value="THAP"/>
    <property type="match status" value="1"/>
</dbReference>
<dbReference type="SMART" id="SM00980">
    <property type="entry name" value="THAP"/>
    <property type="match status" value="1"/>
</dbReference>
<dbReference type="GO" id="GO:0008270">
    <property type="term" value="F:zinc ion binding"/>
    <property type="evidence" value="ECO:0007669"/>
    <property type="project" value="UniProtKB-KW"/>
</dbReference>
<dbReference type="EnsemblMetazoa" id="ACOM038968-RA">
    <property type="protein sequence ID" value="ACOM038968-PA.1"/>
    <property type="gene ID" value="ACOM038968"/>
</dbReference>
<dbReference type="VEuPathDB" id="VectorBase:ACON2_029449"/>
<keyword evidence="4 6" id="KW-0238">DNA-binding</keyword>
<feature type="compositionally biased region" description="Low complexity" evidence="7">
    <location>
        <begin position="362"/>
        <end position="375"/>
    </location>
</feature>
<keyword evidence="1" id="KW-0479">Metal-binding</keyword>
<dbReference type="InterPro" id="IPR013087">
    <property type="entry name" value="Znf_C2H2_type"/>
</dbReference>
<feature type="domain" description="THAP-type" evidence="9">
    <location>
        <begin position="13"/>
        <end position="106"/>
    </location>
</feature>
<keyword evidence="3" id="KW-0862">Zinc</keyword>
<evidence type="ECO:0000256" key="1">
    <source>
        <dbReference type="ARBA" id="ARBA00022723"/>
    </source>
</evidence>
<dbReference type="InterPro" id="IPR036236">
    <property type="entry name" value="Znf_C2H2_sf"/>
</dbReference>
<evidence type="ECO:0000256" key="2">
    <source>
        <dbReference type="ARBA" id="ARBA00022771"/>
    </source>
</evidence>
<organism evidence="10">
    <name type="scientific">Anopheles coluzzii</name>
    <name type="common">African malaria mosquito</name>
    <dbReference type="NCBI Taxonomy" id="1518534"/>
    <lineage>
        <taxon>Eukaryota</taxon>
        <taxon>Metazoa</taxon>
        <taxon>Ecdysozoa</taxon>
        <taxon>Arthropoda</taxon>
        <taxon>Hexapoda</taxon>
        <taxon>Insecta</taxon>
        <taxon>Pterygota</taxon>
        <taxon>Neoptera</taxon>
        <taxon>Endopterygota</taxon>
        <taxon>Diptera</taxon>
        <taxon>Nematocera</taxon>
        <taxon>Culicoidea</taxon>
        <taxon>Culicidae</taxon>
        <taxon>Anophelinae</taxon>
        <taxon>Anopheles</taxon>
    </lineage>
</organism>
<proteinExistence type="predicted"/>
<dbReference type="AlphaFoldDB" id="A0A8W7PWJ5"/>
<dbReference type="SUPFAM" id="SSF57716">
    <property type="entry name" value="Glucocorticoid receptor-like (DNA-binding domain)"/>
    <property type="match status" value="1"/>
</dbReference>
<feature type="region of interest" description="Disordered" evidence="7">
    <location>
        <begin position="360"/>
        <end position="447"/>
    </location>
</feature>
<dbReference type="PROSITE" id="PS00028">
    <property type="entry name" value="ZINC_FINGER_C2H2_1"/>
    <property type="match status" value="2"/>
</dbReference>
<dbReference type="InterPro" id="IPR038441">
    <property type="entry name" value="THAP_Znf_sf"/>
</dbReference>
<dbReference type="SMART" id="SM00355">
    <property type="entry name" value="ZnF_C2H2"/>
    <property type="match status" value="3"/>
</dbReference>
<feature type="compositionally biased region" description="Basic and acidic residues" evidence="7">
    <location>
        <begin position="422"/>
        <end position="447"/>
    </location>
</feature>
<evidence type="ECO:0000256" key="6">
    <source>
        <dbReference type="PROSITE-ProRule" id="PRU00309"/>
    </source>
</evidence>
<keyword evidence="2 5" id="KW-0863">Zinc-finger</keyword>
<dbReference type="SUPFAM" id="SSF57667">
    <property type="entry name" value="beta-beta-alpha zinc fingers"/>
    <property type="match status" value="1"/>
</dbReference>
<protein>
    <recommendedName>
        <fullName evidence="11">C2H2-type domain-containing protein</fullName>
    </recommendedName>
</protein>
<dbReference type="Gene3D" id="6.20.210.20">
    <property type="entry name" value="THAP domain"/>
    <property type="match status" value="1"/>
</dbReference>
<dbReference type="PROSITE" id="PS50157">
    <property type="entry name" value="ZINC_FINGER_C2H2_2"/>
    <property type="match status" value="1"/>
</dbReference>
<accession>A0A8W7PWJ5</accession>
<reference evidence="10" key="1">
    <citation type="submission" date="2022-08" db="UniProtKB">
        <authorList>
            <consortium name="EnsemblMetazoa"/>
        </authorList>
    </citation>
    <scope>IDENTIFICATION</scope>
</reference>
<dbReference type="InterPro" id="IPR052224">
    <property type="entry name" value="THAP_domain_protein"/>
</dbReference>
<dbReference type="PANTHER" id="PTHR46927">
    <property type="entry name" value="AGAP005574-PA"/>
    <property type="match status" value="1"/>
</dbReference>
<evidence type="ECO:0000256" key="7">
    <source>
        <dbReference type="SAM" id="MobiDB-lite"/>
    </source>
</evidence>
<evidence type="ECO:0000256" key="3">
    <source>
        <dbReference type="ARBA" id="ARBA00022833"/>
    </source>
</evidence>